<dbReference type="GO" id="GO:0005975">
    <property type="term" value="P:carbohydrate metabolic process"/>
    <property type="evidence" value="ECO:0007669"/>
    <property type="project" value="InterPro"/>
</dbReference>
<dbReference type="SUPFAM" id="SSF51445">
    <property type="entry name" value="(Trans)glycosidases"/>
    <property type="match status" value="1"/>
</dbReference>
<feature type="domain" description="FIMAH" evidence="10">
    <location>
        <begin position="577"/>
        <end position="657"/>
    </location>
</feature>
<keyword evidence="4 6" id="KW-0378">Hydrolase</keyword>
<feature type="domain" description="Glycoside hydrolase family 3 C-terminal" evidence="9">
    <location>
        <begin position="404"/>
        <end position="564"/>
    </location>
</feature>
<evidence type="ECO:0000256" key="6">
    <source>
        <dbReference type="RuleBase" id="RU361161"/>
    </source>
</evidence>
<feature type="domain" description="Glycoside hydrolase family 3 N-terminal" evidence="8">
    <location>
        <begin position="44"/>
        <end position="364"/>
    </location>
</feature>
<evidence type="ECO:0000259" key="9">
    <source>
        <dbReference type="Pfam" id="PF01915"/>
    </source>
</evidence>
<dbReference type="Pfam" id="PF01915">
    <property type="entry name" value="Glyco_hydro_3_C"/>
    <property type="match status" value="1"/>
</dbReference>
<dbReference type="PROSITE" id="PS00775">
    <property type="entry name" value="GLYCOSYL_HYDROL_F3"/>
    <property type="match status" value="1"/>
</dbReference>
<keyword evidence="7" id="KW-0732">Signal</keyword>
<evidence type="ECO:0000256" key="4">
    <source>
        <dbReference type="ARBA" id="ARBA00022801"/>
    </source>
</evidence>
<dbReference type="EC" id="3.2.1.52" evidence="3"/>
<feature type="signal peptide" evidence="7">
    <location>
        <begin position="1"/>
        <end position="20"/>
    </location>
</feature>
<dbReference type="Pfam" id="PF22888">
    <property type="entry name" value="FIMAH"/>
    <property type="match status" value="1"/>
</dbReference>
<dbReference type="AlphaFoldDB" id="A0A1G8MTV4"/>
<dbReference type="EMBL" id="FNEN01000005">
    <property type="protein sequence ID" value="SDI71372.1"/>
    <property type="molecule type" value="Genomic_DNA"/>
</dbReference>
<evidence type="ECO:0000256" key="5">
    <source>
        <dbReference type="ARBA" id="ARBA00023295"/>
    </source>
</evidence>
<dbReference type="PANTHER" id="PTHR30480:SF13">
    <property type="entry name" value="BETA-HEXOSAMINIDASE"/>
    <property type="match status" value="1"/>
</dbReference>
<evidence type="ECO:0000256" key="3">
    <source>
        <dbReference type="ARBA" id="ARBA00012663"/>
    </source>
</evidence>
<dbReference type="InterPro" id="IPR002772">
    <property type="entry name" value="Glyco_hydro_3_C"/>
</dbReference>
<evidence type="ECO:0000256" key="2">
    <source>
        <dbReference type="ARBA" id="ARBA00005336"/>
    </source>
</evidence>
<keyword evidence="5 6" id="KW-0326">Glycosidase</keyword>
<dbReference type="InterPro" id="IPR001764">
    <property type="entry name" value="Glyco_hydro_3_N"/>
</dbReference>
<dbReference type="InterPro" id="IPR019800">
    <property type="entry name" value="Glyco_hydro_3_AS"/>
</dbReference>
<proteinExistence type="inferred from homology"/>
<gene>
    <name evidence="11" type="ORF">SAMN04488123_10519</name>
</gene>
<evidence type="ECO:0000259" key="8">
    <source>
        <dbReference type="Pfam" id="PF00933"/>
    </source>
</evidence>
<dbReference type="OrthoDB" id="9805821at2"/>
<dbReference type="InterPro" id="IPR050226">
    <property type="entry name" value="NagZ_Beta-hexosaminidase"/>
</dbReference>
<dbReference type="GO" id="GO:0004563">
    <property type="term" value="F:beta-N-acetylhexosaminidase activity"/>
    <property type="evidence" value="ECO:0007669"/>
    <property type="project" value="UniProtKB-EC"/>
</dbReference>
<feature type="chain" id="PRO_5011730057" description="beta-N-acetylhexosaminidase" evidence="7">
    <location>
        <begin position="21"/>
        <end position="660"/>
    </location>
</feature>
<name>A0A1G8MTV4_9BACI</name>
<dbReference type="RefSeq" id="WP_090397546.1">
    <property type="nucleotide sequence ID" value="NZ_FNEN01000005.1"/>
</dbReference>
<dbReference type="SUPFAM" id="SSF52279">
    <property type="entry name" value="Beta-D-glucan exohydrolase, C-terminal domain"/>
    <property type="match status" value="1"/>
</dbReference>
<dbReference type="InterPro" id="IPR054470">
    <property type="entry name" value="FIMAH_dom"/>
</dbReference>
<protein>
    <recommendedName>
        <fullName evidence="3">beta-N-acetylhexosaminidase</fullName>
        <ecNumber evidence="3">3.2.1.52</ecNumber>
    </recommendedName>
</protein>
<dbReference type="Proteomes" id="UP000198853">
    <property type="component" value="Unassembled WGS sequence"/>
</dbReference>
<accession>A0A1G8MTV4</accession>
<comment type="similarity">
    <text evidence="2 6">Belongs to the glycosyl hydrolase 3 family.</text>
</comment>
<sequence length="660" mass="73066">MKTFILLTIIVLLTASPGFMQTQTLDEEKKDRVTQMIDEMDDKEKIGQLVMPATQDGDDGMPNEFTREMIQDYGVGSVIVYGERGAEEQAEYNNQLQAYAEDTRMNIPLFTTADLENGAAQRVPEDATTFPRQMGVGATQSSQAADTFAQIAGKEVNALGFNWSYSPVADVNSNPLNPVIGVRAFSEQTKLVSEMTGAQVTGYQKEGVLATAKHFPGHGDTETDSHYELDSVTYDREVLEETHLPPFQEAIDNGIDSIMTAHVIIEAIDPDLPATLSKDVLTGLLREDMDFDGLIVTDAMSMEAIEDNWGTGEAAVMSIQAGADIIMATGTPDEQLETYDALYDAYQSGELTEERVQESLERILMKKFDYDLFDDRYVDASEAEAFVGNDEHQDKAEQMGRDSITLVKNENVLPFDEHSEETTFVAGVTHVDDIADRIQQQSSGDVLSWEADSHDPTSEDIQAAVEQAEEADRILVPTFSFDELPDGQSELVQALKETGKPVAAVSLGLPYDVQNYPEVDAYLASYALDNWELANPTSINAAVDVVFGAQPGGQLPVTIADHYDFGHGLSYEPSDASDIENLVEQYERKDAFANEEAVRHLQTHLTAVHHYENEEAAEKVITHMEGFKDLLDEQEDNELISEVAYNDLQEQAEVLLEQWQ</sequence>
<dbReference type="GO" id="GO:0009254">
    <property type="term" value="P:peptidoglycan turnover"/>
    <property type="evidence" value="ECO:0007669"/>
    <property type="project" value="TreeGrafter"/>
</dbReference>
<dbReference type="PANTHER" id="PTHR30480">
    <property type="entry name" value="BETA-HEXOSAMINIDASE-RELATED"/>
    <property type="match status" value="1"/>
</dbReference>
<dbReference type="Pfam" id="PF00933">
    <property type="entry name" value="Glyco_hydro_3"/>
    <property type="match status" value="1"/>
</dbReference>
<reference evidence="11 12" key="1">
    <citation type="submission" date="2016-10" db="EMBL/GenBank/DDBJ databases">
        <authorList>
            <person name="de Groot N.N."/>
        </authorList>
    </citation>
    <scope>NUCLEOTIDE SEQUENCE [LARGE SCALE GENOMIC DNA]</scope>
    <source>
        <strain evidence="11 12">DSM 21771</strain>
    </source>
</reference>
<evidence type="ECO:0000256" key="1">
    <source>
        <dbReference type="ARBA" id="ARBA00001231"/>
    </source>
</evidence>
<comment type="catalytic activity">
    <reaction evidence="1">
        <text>Hydrolysis of terminal non-reducing N-acetyl-D-hexosamine residues in N-acetyl-beta-D-hexosaminides.</text>
        <dbReference type="EC" id="3.2.1.52"/>
    </reaction>
</comment>
<dbReference type="InterPro" id="IPR036962">
    <property type="entry name" value="Glyco_hydro_3_N_sf"/>
</dbReference>
<evidence type="ECO:0000259" key="10">
    <source>
        <dbReference type="Pfam" id="PF22888"/>
    </source>
</evidence>
<organism evidence="11 12">
    <name type="scientific">Natribacillus halophilus</name>
    <dbReference type="NCBI Taxonomy" id="549003"/>
    <lineage>
        <taxon>Bacteria</taxon>
        <taxon>Bacillati</taxon>
        <taxon>Bacillota</taxon>
        <taxon>Bacilli</taxon>
        <taxon>Bacillales</taxon>
        <taxon>Bacillaceae</taxon>
        <taxon>Natribacillus</taxon>
    </lineage>
</organism>
<dbReference type="Gene3D" id="3.40.50.1700">
    <property type="entry name" value="Glycoside hydrolase family 3 C-terminal domain"/>
    <property type="match status" value="1"/>
</dbReference>
<keyword evidence="12" id="KW-1185">Reference proteome</keyword>
<dbReference type="InterPro" id="IPR036881">
    <property type="entry name" value="Glyco_hydro_3_C_sf"/>
</dbReference>
<evidence type="ECO:0000256" key="7">
    <source>
        <dbReference type="SAM" id="SignalP"/>
    </source>
</evidence>
<evidence type="ECO:0000313" key="11">
    <source>
        <dbReference type="EMBL" id="SDI71372.1"/>
    </source>
</evidence>
<dbReference type="PRINTS" id="PR00133">
    <property type="entry name" value="GLHYDRLASE3"/>
</dbReference>
<dbReference type="InterPro" id="IPR017853">
    <property type="entry name" value="GH"/>
</dbReference>
<dbReference type="Gene3D" id="3.20.20.300">
    <property type="entry name" value="Glycoside hydrolase, family 3, N-terminal domain"/>
    <property type="match status" value="1"/>
</dbReference>
<evidence type="ECO:0000313" key="12">
    <source>
        <dbReference type="Proteomes" id="UP000198853"/>
    </source>
</evidence>